<name>A0AAD6MEJ9_9ROSI</name>
<dbReference type="EMBL" id="JAQIZT010000010">
    <property type="protein sequence ID" value="KAJ6982862.1"/>
    <property type="molecule type" value="Genomic_DNA"/>
</dbReference>
<gene>
    <name evidence="1" type="ORF">NC653_025853</name>
</gene>
<keyword evidence="2" id="KW-1185">Reference proteome</keyword>
<evidence type="ECO:0000313" key="2">
    <source>
        <dbReference type="Proteomes" id="UP001164929"/>
    </source>
</evidence>
<evidence type="ECO:0000313" key="1">
    <source>
        <dbReference type="EMBL" id="KAJ6982862.1"/>
    </source>
</evidence>
<dbReference type="AlphaFoldDB" id="A0AAD6MEJ9"/>
<organism evidence="1 2">
    <name type="scientific">Populus alba x Populus x berolinensis</name>
    <dbReference type="NCBI Taxonomy" id="444605"/>
    <lineage>
        <taxon>Eukaryota</taxon>
        <taxon>Viridiplantae</taxon>
        <taxon>Streptophyta</taxon>
        <taxon>Embryophyta</taxon>
        <taxon>Tracheophyta</taxon>
        <taxon>Spermatophyta</taxon>
        <taxon>Magnoliopsida</taxon>
        <taxon>eudicotyledons</taxon>
        <taxon>Gunneridae</taxon>
        <taxon>Pentapetalae</taxon>
        <taxon>rosids</taxon>
        <taxon>fabids</taxon>
        <taxon>Malpighiales</taxon>
        <taxon>Salicaceae</taxon>
        <taxon>Saliceae</taxon>
        <taxon>Populus</taxon>
    </lineage>
</organism>
<sequence length="105" mass="11809">MRTPASMEALAMQLFCSFLGKREKHCCLIRLHCLFGSPDADEIFCTPSELMLGATYGLIYPGLGYACLRGRCRQKQKVTCLDGLMRTMLSAFTSVLSPFPWHLRV</sequence>
<comment type="caution">
    <text evidence="1">The sequence shown here is derived from an EMBL/GenBank/DDBJ whole genome shotgun (WGS) entry which is preliminary data.</text>
</comment>
<dbReference type="Proteomes" id="UP001164929">
    <property type="component" value="Chromosome 10"/>
</dbReference>
<protein>
    <submittedName>
        <fullName evidence="1">Uncharacterized protein</fullName>
    </submittedName>
</protein>
<reference evidence="1" key="1">
    <citation type="journal article" date="2023" name="Mol. Ecol. Resour.">
        <title>Chromosome-level genome assembly of a triploid poplar Populus alba 'Berolinensis'.</title>
        <authorList>
            <person name="Chen S."/>
            <person name="Yu Y."/>
            <person name="Wang X."/>
            <person name="Wang S."/>
            <person name="Zhang T."/>
            <person name="Zhou Y."/>
            <person name="He R."/>
            <person name="Meng N."/>
            <person name="Wang Y."/>
            <person name="Liu W."/>
            <person name="Liu Z."/>
            <person name="Liu J."/>
            <person name="Guo Q."/>
            <person name="Huang H."/>
            <person name="Sederoff R.R."/>
            <person name="Wang G."/>
            <person name="Qu G."/>
            <person name="Chen S."/>
        </authorList>
    </citation>
    <scope>NUCLEOTIDE SEQUENCE</scope>
    <source>
        <strain evidence="1">SC-2020</strain>
    </source>
</reference>
<accession>A0AAD6MEJ9</accession>
<proteinExistence type="predicted"/>